<evidence type="ECO:0000256" key="3">
    <source>
        <dbReference type="ARBA" id="ARBA00022691"/>
    </source>
</evidence>
<keyword evidence="3" id="KW-0949">S-adenosyl-L-methionine</keyword>
<feature type="compositionally biased region" description="Basic and acidic residues" evidence="4">
    <location>
        <begin position="153"/>
        <end position="163"/>
    </location>
</feature>
<dbReference type="GO" id="GO:0032259">
    <property type="term" value="P:methylation"/>
    <property type="evidence" value="ECO:0007669"/>
    <property type="project" value="UniProtKB-KW"/>
</dbReference>
<keyword evidence="2" id="KW-0808">Transferase</keyword>
<dbReference type="Proteomes" id="UP000004995">
    <property type="component" value="Unassembled WGS sequence"/>
</dbReference>
<reference evidence="7" key="1">
    <citation type="journal article" date="2012" name="Nat. Biotechnol.">
        <title>Reference genome sequence of the model plant Setaria.</title>
        <authorList>
            <person name="Bennetzen J.L."/>
            <person name="Schmutz J."/>
            <person name="Wang H."/>
            <person name="Percifield R."/>
            <person name="Hawkins J."/>
            <person name="Pontaroli A.C."/>
            <person name="Estep M."/>
            <person name="Feng L."/>
            <person name="Vaughn J.N."/>
            <person name="Grimwood J."/>
            <person name="Jenkins J."/>
            <person name="Barry K."/>
            <person name="Lindquist E."/>
            <person name="Hellsten U."/>
            <person name="Deshpande S."/>
            <person name="Wang X."/>
            <person name="Wu X."/>
            <person name="Mitros T."/>
            <person name="Triplett J."/>
            <person name="Yang X."/>
            <person name="Ye C.Y."/>
            <person name="Mauro-Herrera M."/>
            <person name="Wang L."/>
            <person name="Li P."/>
            <person name="Sharma M."/>
            <person name="Sharma R."/>
            <person name="Ronald P.C."/>
            <person name="Panaud O."/>
            <person name="Kellogg E.A."/>
            <person name="Brutnell T.P."/>
            <person name="Doust A.N."/>
            <person name="Tuskan G.A."/>
            <person name="Rokhsar D."/>
            <person name="Devos K.M."/>
        </authorList>
    </citation>
    <scope>NUCLEOTIDE SEQUENCE [LARGE SCALE GENOMIC DNA]</scope>
    <source>
        <strain evidence="7">cv. Yugu1</strain>
    </source>
</reference>
<keyword evidence="5" id="KW-0812">Transmembrane</keyword>
<dbReference type="PANTHER" id="PTHR12303:SF6">
    <property type="entry name" value="CARNOSINE N-METHYLTRANSFERASE"/>
    <property type="match status" value="1"/>
</dbReference>
<feature type="region of interest" description="Disordered" evidence="4">
    <location>
        <begin position="113"/>
        <end position="178"/>
    </location>
</feature>
<keyword evidence="1" id="KW-0489">Methyltransferase</keyword>
<organism evidence="6 7">
    <name type="scientific">Setaria italica</name>
    <name type="common">Foxtail millet</name>
    <name type="synonym">Panicum italicum</name>
    <dbReference type="NCBI Taxonomy" id="4555"/>
    <lineage>
        <taxon>Eukaryota</taxon>
        <taxon>Viridiplantae</taxon>
        <taxon>Streptophyta</taxon>
        <taxon>Embryophyta</taxon>
        <taxon>Tracheophyta</taxon>
        <taxon>Spermatophyta</taxon>
        <taxon>Magnoliopsida</taxon>
        <taxon>Liliopsida</taxon>
        <taxon>Poales</taxon>
        <taxon>Poaceae</taxon>
        <taxon>PACMAD clade</taxon>
        <taxon>Panicoideae</taxon>
        <taxon>Panicodae</taxon>
        <taxon>Paniceae</taxon>
        <taxon>Cenchrinae</taxon>
        <taxon>Setaria</taxon>
    </lineage>
</organism>
<sequence length="395" mass="44676">MSERRYTEQEEALEIKSLRRILAAYANYQDAAERDVKRYERSFKMLPPAHKELLFHLGLKYQRLRWCISMNAAFIMNMLEAFEHPFDMSRYLDVGGDDHPSNMHDHIHVDCTHSSGRGDCSTISTSRSNTSLDEQHDNPQEDAKAHGSSSETVNKKDEEDHTARCSQPVGSNLGTSQGVHVSCNGDTDTSTAYCQDKDVSASSAVDNVTPRHCAGSLFKLNVPPIDVDKVRCIIRNIVRDWAEEGQKERDECYKPILEELNRLFPNRSNERPPSCLVPGAGLGRLALEISSLGFVSQGNEFSYYMLICSSFILNQYDNLYMPNYLLFILHNANDISILTTLPAPKRLMNGLYILGYTVTAILFQTMINFGLFHFLISIPQVQVSRMDFQCVLGIL</sequence>
<evidence type="ECO:0000256" key="5">
    <source>
        <dbReference type="SAM" id="Phobius"/>
    </source>
</evidence>
<keyword evidence="7" id="KW-1185">Reference proteome</keyword>
<feature type="compositionally biased region" description="Basic and acidic residues" evidence="4">
    <location>
        <begin position="133"/>
        <end position="145"/>
    </location>
</feature>
<keyword evidence="5" id="KW-0472">Membrane</keyword>
<feature type="compositionally biased region" description="Polar residues" evidence="4">
    <location>
        <begin position="121"/>
        <end position="132"/>
    </location>
</feature>
<evidence type="ECO:0000256" key="1">
    <source>
        <dbReference type="ARBA" id="ARBA00022603"/>
    </source>
</evidence>
<evidence type="ECO:0000313" key="7">
    <source>
        <dbReference type="Proteomes" id="UP000004995"/>
    </source>
</evidence>
<name>K3Z6U1_SETIT</name>
<proteinExistence type="predicted"/>
<gene>
    <name evidence="6" type="primary">LOC101764292</name>
</gene>
<keyword evidence="5" id="KW-1133">Transmembrane helix</keyword>
<protein>
    <submittedName>
        <fullName evidence="6">Uncharacterized protein</fullName>
    </submittedName>
</protein>
<dbReference type="EnsemblPlants" id="KQL14781">
    <property type="protein sequence ID" value="KQL14781"/>
    <property type="gene ID" value="SETIT_021861mg"/>
</dbReference>
<evidence type="ECO:0000313" key="6">
    <source>
        <dbReference type="EnsemblPlants" id="KQL14781"/>
    </source>
</evidence>
<dbReference type="InterPro" id="IPR012901">
    <property type="entry name" value="CARME"/>
</dbReference>
<dbReference type="HOGENOM" id="CLU_699081_0_0_1"/>
<feature type="compositionally biased region" description="Polar residues" evidence="4">
    <location>
        <begin position="164"/>
        <end position="178"/>
    </location>
</feature>
<dbReference type="Pfam" id="PF07942">
    <property type="entry name" value="CARME"/>
    <property type="match status" value="1"/>
</dbReference>
<feature type="transmembrane region" description="Helical" evidence="5">
    <location>
        <begin position="351"/>
        <end position="376"/>
    </location>
</feature>
<dbReference type="EMBL" id="AGNK02001605">
    <property type="status" value="NOT_ANNOTATED_CDS"/>
    <property type="molecule type" value="Genomic_DNA"/>
</dbReference>
<accession>K3Z6U1</accession>
<dbReference type="AlphaFoldDB" id="K3Z6U1"/>
<reference evidence="6" key="2">
    <citation type="submission" date="2018-08" db="UniProtKB">
        <authorList>
            <consortium name="EnsemblPlants"/>
        </authorList>
    </citation>
    <scope>IDENTIFICATION</scope>
    <source>
        <strain evidence="6">Yugu1</strain>
    </source>
</reference>
<evidence type="ECO:0000256" key="2">
    <source>
        <dbReference type="ARBA" id="ARBA00022679"/>
    </source>
</evidence>
<evidence type="ECO:0000256" key="4">
    <source>
        <dbReference type="SAM" id="MobiDB-lite"/>
    </source>
</evidence>
<dbReference type="PANTHER" id="PTHR12303">
    <property type="entry name" value="CARNOSINE N-METHYLTRANSFERASE"/>
    <property type="match status" value="1"/>
</dbReference>
<dbReference type="SMART" id="SM01296">
    <property type="entry name" value="N2227"/>
    <property type="match status" value="1"/>
</dbReference>
<dbReference type="Gramene" id="KQL14781">
    <property type="protein sequence ID" value="KQL14781"/>
    <property type="gene ID" value="SETIT_021861mg"/>
</dbReference>
<dbReference type="GO" id="GO:0008757">
    <property type="term" value="F:S-adenosylmethionine-dependent methyltransferase activity"/>
    <property type="evidence" value="ECO:0007669"/>
    <property type="project" value="InterPro"/>
</dbReference>